<dbReference type="GO" id="GO:0005886">
    <property type="term" value="C:plasma membrane"/>
    <property type="evidence" value="ECO:0007669"/>
    <property type="project" value="UniProtKB-SubCell"/>
</dbReference>
<evidence type="ECO:0000256" key="5">
    <source>
        <dbReference type="ARBA" id="ARBA00022989"/>
    </source>
</evidence>
<evidence type="ECO:0000256" key="4">
    <source>
        <dbReference type="ARBA" id="ARBA00022692"/>
    </source>
</evidence>
<evidence type="ECO:0000256" key="6">
    <source>
        <dbReference type="ARBA" id="ARBA00023136"/>
    </source>
</evidence>
<evidence type="ECO:0000256" key="2">
    <source>
        <dbReference type="ARBA" id="ARBA00009671"/>
    </source>
</evidence>
<dbReference type="PANTHER" id="PTHR12308:SF84">
    <property type="entry name" value="ANOCTAMIN"/>
    <property type="match status" value="1"/>
</dbReference>
<dbReference type="InterPro" id="IPR007632">
    <property type="entry name" value="Anoctamin"/>
</dbReference>
<evidence type="ECO:0000313" key="11">
    <source>
        <dbReference type="EnsemblMetazoa" id="XP_029341060.1"/>
    </source>
</evidence>
<evidence type="ECO:0000256" key="8">
    <source>
        <dbReference type="RuleBase" id="RU280814"/>
    </source>
</evidence>
<dbReference type="AlphaFoldDB" id="A0A8R2NJQ7"/>
<comment type="similarity">
    <text evidence="2 8">Belongs to the anoctamin family.</text>
</comment>
<comment type="subcellular location">
    <subcellularLocation>
        <location evidence="1">Cell membrane</location>
        <topology evidence="1">Multi-pass membrane protein</topology>
    </subcellularLocation>
    <subcellularLocation>
        <location evidence="8">Membrane</location>
        <topology evidence="8">Multi-pass membrane protein</topology>
    </subcellularLocation>
</comment>
<protein>
    <recommendedName>
        <fullName evidence="8">Anoctamin</fullName>
    </recommendedName>
</protein>
<keyword evidence="3" id="KW-1003">Cell membrane</keyword>
<dbReference type="GeneID" id="100575874"/>
<proteinExistence type="inferred from homology"/>
<evidence type="ECO:0000259" key="10">
    <source>
        <dbReference type="Pfam" id="PF16178"/>
    </source>
</evidence>
<feature type="transmembrane region" description="Helical" evidence="8">
    <location>
        <begin position="73"/>
        <end position="100"/>
    </location>
</feature>
<feature type="domain" description="Anoctamin transmembrane" evidence="9">
    <location>
        <begin position="65"/>
        <end position="504"/>
    </location>
</feature>
<dbReference type="Proteomes" id="UP000007819">
    <property type="component" value="Chromosome X"/>
</dbReference>
<keyword evidence="4 8" id="KW-0812">Transmembrane</keyword>
<dbReference type="InterPro" id="IPR049452">
    <property type="entry name" value="Anoctamin_TM"/>
</dbReference>
<keyword evidence="5 8" id="KW-1133">Transmembrane helix</keyword>
<evidence type="ECO:0000259" key="9">
    <source>
        <dbReference type="Pfam" id="PF04547"/>
    </source>
</evidence>
<dbReference type="RefSeq" id="XP_029341060.1">
    <property type="nucleotide sequence ID" value="XM_029485200.1"/>
</dbReference>
<evidence type="ECO:0000313" key="12">
    <source>
        <dbReference type="Proteomes" id="UP000007819"/>
    </source>
</evidence>
<reference evidence="12" key="1">
    <citation type="submission" date="2010-06" db="EMBL/GenBank/DDBJ databases">
        <authorList>
            <person name="Jiang H."/>
            <person name="Abraham K."/>
            <person name="Ali S."/>
            <person name="Alsbrooks S.L."/>
            <person name="Anim B.N."/>
            <person name="Anosike U.S."/>
            <person name="Attaway T."/>
            <person name="Bandaranaike D.P."/>
            <person name="Battles P.K."/>
            <person name="Bell S.N."/>
            <person name="Bell A.V."/>
            <person name="Beltran B."/>
            <person name="Bickham C."/>
            <person name="Bustamante Y."/>
            <person name="Caleb T."/>
            <person name="Canada A."/>
            <person name="Cardenas V."/>
            <person name="Carter K."/>
            <person name="Chacko J."/>
            <person name="Chandrabose M.N."/>
            <person name="Chavez D."/>
            <person name="Chavez A."/>
            <person name="Chen L."/>
            <person name="Chu H.-S."/>
            <person name="Claassen K.J."/>
            <person name="Cockrell R."/>
            <person name="Collins M."/>
            <person name="Cooper J.A."/>
            <person name="Cree A."/>
            <person name="Curry S.M."/>
            <person name="Da Y."/>
            <person name="Dao M.D."/>
            <person name="Das B."/>
            <person name="Davila M.-L."/>
            <person name="Davy-Carroll L."/>
            <person name="Denson S."/>
            <person name="Dinh H."/>
            <person name="Ebong V.E."/>
            <person name="Edwards J.R."/>
            <person name="Egan A."/>
            <person name="El-Daye J."/>
            <person name="Escobedo L."/>
            <person name="Fernandez S."/>
            <person name="Fernando P.R."/>
            <person name="Flagg N."/>
            <person name="Forbes L.D."/>
            <person name="Fowler R.G."/>
            <person name="Fu Q."/>
            <person name="Gabisi R.A."/>
            <person name="Ganer J."/>
            <person name="Garbino Pronczuk A."/>
            <person name="Garcia R.M."/>
            <person name="Garner T."/>
            <person name="Garrett T.E."/>
            <person name="Gonzalez D.A."/>
            <person name="Hamid H."/>
            <person name="Hawkins E.S."/>
            <person name="Hirani K."/>
            <person name="Hogues M.E."/>
            <person name="Hollins B."/>
            <person name="Hsiao C.-H."/>
            <person name="Jabil R."/>
            <person name="James M.L."/>
            <person name="Jhangiani S.N."/>
            <person name="Johnson B."/>
            <person name="Johnson Q."/>
            <person name="Joshi V."/>
            <person name="Kalu J.B."/>
            <person name="Kam C."/>
            <person name="Kashfia A."/>
            <person name="Keebler J."/>
            <person name="Kisamo H."/>
            <person name="Kovar C.L."/>
            <person name="Lago L.A."/>
            <person name="Lai C.-Y."/>
            <person name="Laidlaw J."/>
            <person name="Lara F."/>
            <person name="Le T.-K."/>
            <person name="Lee S.L."/>
            <person name="Legall F.H."/>
            <person name="Lemon S.J."/>
            <person name="Lewis L.R."/>
            <person name="Li B."/>
            <person name="Liu Y."/>
            <person name="Liu Y.-S."/>
            <person name="Lopez J."/>
            <person name="Lozado R.J."/>
            <person name="Lu J."/>
            <person name="Madu R.C."/>
            <person name="Maheshwari M."/>
            <person name="Maheshwari R."/>
            <person name="Malloy K."/>
            <person name="Martinez E."/>
            <person name="Mathew T."/>
            <person name="Mercado I.C."/>
            <person name="Mercado C."/>
            <person name="Meyer B."/>
            <person name="Montgomery K."/>
            <person name="Morgan M.B."/>
            <person name="Munidasa M."/>
            <person name="Nazareth L.V."/>
            <person name="Nelson J."/>
            <person name="Ng B.M."/>
            <person name="Nguyen N.B."/>
            <person name="Nguyen P.Q."/>
            <person name="Nguyen T."/>
            <person name="Obregon M."/>
            <person name="Okwuonu G.O."/>
            <person name="Onwere C.G."/>
            <person name="Orozco G."/>
            <person name="Parra A."/>
            <person name="Patel S."/>
            <person name="Patil S."/>
            <person name="Perez A."/>
            <person name="Perez Y."/>
            <person name="Pham C."/>
            <person name="Primus E.L."/>
            <person name="Pu L.-L."/>
            <person name="Puazo M."/>
            <person name="Qin X."/>
            <person name="Quiroz J.B."/>
            <person name="Reese J."/>
            <person name="Richards S."/>
            <person name="Rives C.M."/>
            <person name="Robberts R."/>
            <person name="Ruiz S.J."/>
            <person name="Ruiz M.J."/>
            <person name="Santibanez J."/>
            <person name="Schneider B.W."/>
            <person name="Sisson I."/>
            <person name="Smith M."/>
            <person name="Sodergren E."/>
            <person name="Song X.-Z."/>
            <person name="Song B.B."/>
            <person name="Summersgill H."/>
            <person name="Thelus R."/>
            <person name="Thornton R.D."/>
            <person name="Trejos Z.Y."/>
            <person name="Usmani K."/>
            <person name="Vattathil S."/>
            <person name="Villasana D."/>
            <person name="Walker D.L."/>
            <person name="Wang S."/>
            <person name="Wang K."/>
            <person name="White C.S."/>
            <person name="Williams A.C."/>
            <person name="Williamson J."/>
            <person name="Wilson K."/>
            <person name="Woghiren I.O."/>
            <person name="Woodworth J.R."/>
            <person name="Worley K.C."/>
            <person name="Wright R.A."/>
            <person name="Wu W."/>
            <person name="Young L."/>
            <person name="Zhang L."/>
            <person name="Zhang J."/>
            <person name="Zhu Y."/>
            <person name="Muzny D.M."/>
            <person name="Weinstock G."/>
            <person name="Gibbs R.A."/>
        </authorList>
    </citation>
    <scope>NUCLEOTIDE SEQUENCE [LARGE SCALE GENOMIC DNA]</scope>
    <source>
        <strain evidence="12">LSR1</strain>
    </source>
</reference>
<evidence type="ECO:0000256" key="7">
    <source>
        <dbReference type="ARBA" id="ARBA00023180"/>
    </source>
</evidence>
<reference evidence="11" key="2">
    <citation type="submission" date="2022-06" db="UniProtKB">
        <authorList>
            <consortium name="EnsemblMetazoa"/>
        </authorList>
    </citation>
    <scope>IDENTIFICATION</scope>
</reference>
<dbReference type="InterPro" id="IPR032394">
    <property type="entry name" value="Anoct_dimer"/>
</dbReference>
<dbReference type="EnsemblMetazoa" id="XM_029485200.1">
    <property type="protein sequence ID" value="XP_029341060.1"/>
    <property type="gene ID" value="LOC100575874"/>
</dbReference>
<dbReference type="Pfam" id="PF16178">
    <property type="entry name" value="Anoct_dimer"/>
    <property type="match status" value="1"/>
</dbReference>
<dbReference type="GO" id="GO:0046983">
    <property type="term" value="F:protein dimerization activity"/>
    <property type="evidence" value="ECO:0007669"/>
    <property type="project" value="InterPro"/>
</dbReference>
<comment type="caution">
    <text evidence="8">Lacks conserved residue(s) required for the propagation of feature annotation.</text>
</comment>
<evidence type="ECO:0000256" key="1">
    <source>
        <dbReference type="ARBA" id="ARBA00004651"/>
    </source>
</evidence>
<dbReference type="PANTHER" id="PTHR12308">
    <property type="entry name" value="ANOCTAMIN"/>
    <property type="match status" value="1"/>
</dbReference>
<evidence type="ECO:0000256" key="3">
    <source>
        <dbReference type="ARBA" id="ARBA00022475"/>
    </source>
</evidence>
<sequence>MSLEQLLETDIISAAYPIHDGSIKLEEGDDVNNINDRRVLYEKWARPGLIIPRKWKTDENITTLIRKYYGIPVAVYFCWLRYYTIWLVGPAIAGLVWFLYGLITTRSDVPTHDICDPKSQVANWILCPTRRCNASFCGFTRVLDTCGLYRWTSAATFDRPGAVVFAVFMSFWATAFQQLWTTYSWQMNERYEGESPRTAFKCCSDCCRSDVEKVPLQRPTRPPTPGPHHCRPSVAVRGSAVHPTTVSPPNANRRSPALSVDAVRRWWMSKLSDALRAIAFFATLVTVASVPILIVVYRGPAIGWLMSAVFHQDGDGRSPPTVTGAGHDDGGGDTADHHRHHSFFLLNYTNSGELSSWKAIVAAACATFVQLTAIVAVHRGYSSVAEWLTKYSYRSTYNPRYQSRYTVYMSCFDSANYYSSLVYIAFFKGRFVTGHEQHADSSSRFTHFWPISMFRSVMHHIREDVCDPAAAGTGCVPELCTQLAIIMVGKQLIDNVIELMTPLVI</sequence>
<feature type="domain" description="Anoctamin dimerisation" evidence="10">
    <location>
        <begin position="3"/>
        <end position="50"/>
    </location>
</feature>
<accession>A0A8R2NJQ7</accession>
<organism evidence="11 12">
    <name type="scientific">Acyrthosiphon pisum</name>
    <name type="common">Pea aphid</name>
    <dbReference type="NCBI Taxonomy" id="7029"/>
    <lineage>
        <taxon>Eukaryota</taxon>
        <taxon>Metazoa</taxon>
        <taxon>Ecdysozoa</taxon>
        <taxon>Arthropoda</taxon>
        <taxon>Hexapoda</taxon>
        <taxon>Insecta</taxon>
        <taxon>Pterygota</taxon>
        <taxon>Neoptera</taxon>
        <taxon>Paraneoptera</taxon>
        <taxon>Hemiptera</taxon>
        <taxon>Sternorrhyncha</taxon>
        <taxon>Aphidomorpha</taxon>
        <taxon>Aphidoidea</taxon>
        <taxon>Aphididae</taxon>
        <taxon>Macrosiphini</taxon>
        <taxon>Acyrthosiphon</taxon>
    </lineage>
</organism>
<keyword evidence="12" id="KW-1185">Reference proteome</keyword>
<dbReference type="GO" id="GO:0005254">
    <property type="term" value="F:chloride channel activity"/>
    <property type="evidence" value="ECO:0007669"/>
    <property type="project" value="TreeGrafter"/>
</dbReference>
<feature type="transmembrane region" description="Helical" evidence="8">
    <location>
        <begin position="161"/>
        <end position="180"/>
    </location>
</feature>
<keyword evidence="7" id="KW-0325">Glycoprotein</keyword>
<keyword evidence="6 8" id="KW-0472">Membrane</keyword>
<feature type="transmembrane region" description="Helical" evidence="8">
    <location>
        <begin position="274"/>
        <end position="297"/>
    </location>
</feature>
<name>A0A8R2NJQ7_ACYPI</name>
<dbReference type="KEGG" id="api:100575874"/>
<dbReference type="OrthoDB" id="296386at2759"/>
<dbReference type="Pfam" id="PF04547">
    <property type="entry name" value="Anoctamin"/>
    <property type="match status" value="1"/>
</dbReference>